<protein>
    <submittedName>
        <fullName evidence="1">Uncharacterized protein</fullName>
    </submittedName>
</protein>
<dbReference type="Proteomes" id="UP000319627">
    <property type="component" value="Unassembled WGS sequence"/>
</dbReference>
<dbReference type="OrthoDB" id="7961590at2"/>
<name>A0A562J0I8_9GAMM</name>
<sequence>MSQSENTLFYHVAPKGLVSGSIIKPGAWGQLIKAQDSFGPISILEYLLEEIRLTQYSDKPSRLESVFALETLQEAEYYRANYAPLSSIYQVTVDTTDLPLHRGNYDFGHPSGPKFIEQLHQTAALYWIQSDVQHVEILIPAAVKVVQRIS</sequence>
<evidence type="ECO:0000313" key="2">
    <source>
        <dbReference type="Proteomes" id="UP000319627"/>
    </source>
</evidence>
<proteinExistence type="predicted"/>
<comment type="caution">
    <text evidence="1">The sequence shown here is derived from an EMBL/GenBank/DDBJ whole genome shotgun (WGS) entry which is preliminary data.</text>
</comment>
<keyword evidence="2" id="KW-1185">Reference proteome</keyword>
<gene>
    <name evidence="1" type="ORF">LX59_00834</name>
</gene>
<reference evidence="1 2" key="1">
    <citation type="submission" date="2019-07" db="EMBL/GenBank/DDBJ databases">
        <title>Genomic Encyclopedia of Type Strains, Phase I: the one thousand microbial genomes (KMG-I) project.</title>
        <authorList>
            <person name="Kyrpides N."/>
        </authorList>
    </citation>
    <scope>NUCLEOTIDE SEQUENCE [LARGE SCALE GENOMIC DNA]</scope>
    <source>
        <strain evidence="1 2">DSM 375</strain>
    </source>
</reference>
<accession>A0A562J0I8</accession>
<organism evidence="1 2">
    <name type="scientific">Azomonas agilis</name>
    <dbReference type="NCBI Taxonomy" id="116849"/>
    <lineage>
        <taxon>Bacteria</taxon>
        <taxon>Pseudomonadati</taxon>
        <taxon>Pseudomonadota</taxon>
        <taxon>Gammaproteobacteria</taxon>
        <taxon>Pseudomonadales</taxon>
        <taxon>Pseudomonadaceae</taxon>
        <taxon>Azomonas</taxon>
    </lineage>
</organism>
<dbReference type="SUPFAM" id="SSF56399">
    <property type="entry name" value="ADP-ribosylation"/>
    <property type="match status" value="1"/>
</dbReference>
<dbReference type="AlphaFoldDB" id="A0A562J0I8"/>
<dbReference type="EMBL" id="VLKG01000002">
    <property type="protein sequence ID" value="TWH76789.1"/>
    <property type="molecule type" value="Genomic_DNA"/>
</dbReference>
<evidence type="ECO:0000313" key="1">
    <source>
        <dbReference type="EMBL" id="TWH76789.1"/>
    </source>
</evidence>
<dbReference type="RefSeq" id="WP_144570570.1">
    <property type="nucleotide sequence ID" value="NZ_VLKG01000002.1"/>
</dbReference>